<dbReference type="InterPro" id="IPR036259">
    <property type="entry name" value="MFS_trans_sf"/>
</dbReference>
<reference evidence="2" key="1">
    <citation type="submission" date="2021-02" db="EMBL/GenBank/DDBJ databases">
        <authorList>
            <person name="Nowell W R."/>
        </authorList>
    </citation>
    <scope>NUCLEOTIDE SEQUENCE</scope>
</reference>
<dbReference type="EMBL" id="CAJOAY010000856">
    <property type="protein sequence ID" value="CAF3748483.1"/>
    <property type="molecule type" value="Genomic_DNA"/>
</dbReference>
<accession>A0A818Y231</accession>
<sequence>MAHSELTQKDRAFAASAGVSATPATTPPQTPRHGSTADIESTTKFELPRSAYYIIFVEGCERFCFYGLKTVLLLYFMHFLSLNKDTSTAGYHLFSCFCRMIS</sequence>
<comment type="caution">
    <text evidence="2">The sequence shown here is derived from an EMBL/GenBank/DDBJ whole genome shotgun (WGS) entry which is preliminary data.</text>
</comment>
<protein>
    <submittedName>
        <fullName evidence="2">Uncharacterized protein</fullName>
    </submittedName>
</protein>
<dbReference type="AlphaFoldDB" id="A0A818Y231"/>
<dbReference type="Proteomes" id="UP000663881">
    <property type="component" value="Unassembled WGS sequence"/>
</dbReference>
<feature type="region of interest" description="Disordered" evidence="1">
    <location>
        <begin position="1"/>
        <end position="41"/>
    </location>
</feature>
<gene>
    <name evidence="2" type="ORF">OKA104_LOCUS15540</name>
</gene>
<evidence type="ECO:0000313" key="3">
    <source>
        <dbReference type="Proteomes" id="UP000663881"/>
    </source>
</evidence>
<dbReference type="Gene3D" id="1.20.1250.20">
    <property type="entry name" value="MFS general substrate transporter like domains"/>
    <property type="match status" value="1"/>
</dbReference>
<organism evidence="2 3">
    <name type="scientific">Adineta steineri</name>
    <dbReference type="NCBI Taxonomy" id="433720"/>
    <lineage>
        <taxon>Eukaryota</taxon>
        <taxon>Metazoa</taxon>
        <taxon>Spiralia</taxon>
        <taxon>Gnathifera</taxon>
        <taxon>Rotifera</taxon>
        <taxon>Eurotatoria</taxon>
        <taxon>Bdelloidea</taxon>
        <taxon>Adinetida</taxon>
        <taxon>Adinetidae</taxon>
        <taxon>Adineta</taxon>
    </lineage>
</organism>
<name>A0A818Y231_9BILA</name>
<evidence type="ECO:0000256" key="1">
    <source>
        <dbReference type="SAM" id="MobiDB-lite"/>
    </source>
</evidence>
<evidence type="ECO:0000313" key="2">
    <source>
        <dbReference type="EMBL" id="CAF3748483.1"/>
    </source>
</evidence>
<feature type="compositionally biased region" description="Basic and acidic residues" evidence="1">
    <location>
        <begin position="1"/>
        <end position="12"/>
    </location>
</feature>
<proteinExistence type="predicted"/>